<name>A0A2W0HGY0_9BACI</name>
<evidence type="ECO:0000313" key="2">
    <source>
        <dbReference type="EMBL" id="PYZ96162.1"/>
    </source>
</evidence>
<evidence type="ECO:0000256" key="1">
    <source>
        <dbReference type="SAM" id="MobiDB-lite"/>
    </source>
</evidence>
<feature type="compositionally biased region" description="Acidic residues" evidence="1">
    <location>
        <begin position="26"/>
        <end position="76"/>
    </location>
</feature>
<reference evidence="2 3" key="1">
    <citation type="submission" date="2017-10" db="EMBL/GenBank/DDBJ databases">
        <title>Bacillus sp. nov., a halophilic bacterium isolated from a Yangshapao Lake.</title>
        <authorList>
            <person name="Wang H."/>
        </authorList>
    </citation>
    <scope>NUCLEOTIDE SEQUENCE [LARGE SCALE GENOMIC DNA]</scope>
    <source>
        <strain evidence="2 3">YSP-3</strain>
    </source>
</reference>
<organism evidence="2 3">
    <name type="scientific">Alteribacter lacisalsi</name>
    <dbReference type="NCBI Taxonomy" id="2045244"/>
    <lineage>
        <taxon>Bacteria</taxon>
        <taxon>Bacillati</taxon>
        <taxon>Bacillota</taxon>
        <taxon>Bacilli</taxon>
        <taxon>Bacillales</taxon>
        <taxon>Bacillaceae</taxon>
        <taxon>Alteribacter</taxon>
    </lineage>
</organism>
<dbReference type="PROSITE" id="PS51257">
    <property type="entry name" value="PROKAR_LIPOPROTEIN"/>
    <property type="match status" value="1"/>
</dbReference>
<accession>A0A2W0HGY0</accession>
<feature type="region of interest" description="Disordered" evidence="1">
    <location>
        <begin position="21"/>
        <end position="96"/>
    </location>
</feature>
<dbReference type="EMBL" id="PDOF01000003">
    <property type="protein sequence ID" value="PYZ96162.1"/>
    <property type="molecule type" value="Genomic_DNA"/>
</dbReference>
<proteinExistence type="predicted"/>
<dbReference type="AlphaFoldDB" id="A0A2W0HGY0"/>
<gene>
    <name evidence="2" type="ORF">CR205_17515</name>
</gene>
<keyword evidence="3" id="KW-1185">Reference proteome</keyword>
<comment type="caution">
    <text evidence="2">The sequence shown here is derived from an EMBL/GenBank/DDBJ whole genome shotgun (WGS) entry which is preliminary data.</text>
</comment>
<dbReference type="OrthoDB" id="193257at2"/>
<dbReference type="RefSeq" id="WP_142669908.1">
    <property type="nucleotide sequence ID" value="NZ_PDOF01000003.1"/>
</dbReference>
<protein>
    <submittedName>
        <fullName evidence="2">Uncharacterized protein</fullName>
    </submittedName>
</protein>
<evidence type="ECO:0000313" key="3">
    <source>
        <dbReference type="Proteomes" id="UP000248066"/>
    </source>
</evidence>
<sequence length="365" mass="41109">MKKKTGLITAAGTALLAASIMTGCSDNEEEAGTEAEDTTPEEQEEDSEEEDEPEEEEENPDDDSEEDNPEEDDSEREEVSFDTPEAPGDAPDDQGEMEIRIEAEIEEKEDEIVVRADTNLLPGSRVKAQLWSEDYSIGGGYQFTEVEQDGTAEFSLRNPELYDTVLEVEVEFNPSNQREEDVIAHYGEFGETLEGVYIYRDDNRGADENYVARASAFFAPEEGTFATVETETPEWNFPDDQGELNVRMDGISIEKDDRYFYITGETNLLEGASLEVMVHLPDYIAVGFQNTERVNPDGSFEVRVHYPDEVDEDAAMELKVKFAPYYSSQRDWVTEHYGEEGENLDGDLVIEEIRGNAAELVLELQ</sequence>
<dbReference type="Proteomes" id="UP000248066">
    <property type="component" value="Unassembled WGS sequence"/>
</dbReference>